<dbReference type="InterPro" id="IPR036047">
    <property type="entry name" value="F-box-like_dom_sf"/>
</dbReference>
<dbReference type="EMBL" id="JAGKQM010000015">
    <property type="protein sequence ID" value="KAH0880483.1"/>
    <property type="molecule type" value="Genomic_DNA"/>
</dbReference>
<evidence type="ECO:0000313" key="3">
    <source>
        <dbReference type="EMBL" id="KAH0880483.1"/>
    </source>
</evidence>
<keyword evidence="4" id="KW-1185">Reference proteome</keyword>
<dbReference type="PROSITE" id="PS50181">
    <property type="entry name" value="FBOX"/>
    <property type="match status" value="1"/>
</dbReference>
<gene>
    <name evidence="3" type="ORF">HID58_067877</name>
    <name evidence="2" type="ORF">HID58_069158</name>
</gene>
<organism evidence="3 4">
    <name type="scientific">Brassica napus</name>
    <name type="common">Rape</name>
    <dbReference type="NCBI Taxonomy" id="3708"/>
    <lineage>
        <taxon>Eukaryota</taxon>
        <taxon>Viridiplantae</taxon>
        <taxon>Streptophyta</taxon>
        <taxon>Embryophyta</taxon>
        <taxon>Tracheophyta</taxon>
        <taxon>Spermatophyta</taxon>
        <taxon>Magnoliopsida</taxon>
        <taxon>eudicotyledons</taxon>
        <taxon>Gunneridae</taxon>
        <taxon>Pentapetalae</taxon>
        <taxon>rosids</taxon>
        <taxon>malvids</taxon>
        <taxon>Brassicales</taxon>
        <taxon>Brassicaceae</taxon>
        <taxon>Brassiceae</taxon>
        <taxon>Brassica</taxon>
    </lineage>
</organism>
<dbReference type="InterPro" id="IPR044997">
    <property type="entry name" value="F-box_plant"/>
</dbReference>
<evidence type="ECO:0000259" key="1">
    <source>
        <dbReference type="PROSITE" id="PS50181"/>
    </source>
</evidence>
<dbReference type="EMBL" id="JAGKQM010000410">
    <property type="protein sequence ID" value="KAH0854461.1"/>
    <property type="molecule type" value="Genomic_DNA"/>
</dbReference>
<protein>
    <recommendedName>
        <fullName evidence="1">F-box domain-containing protein</fullName>
    </recommendedName>
</protein>
<dbReference type="PANTHER" id="PTHR32153">
    <property type="entry name" value="OJ000223_09.16 PROTEIN"/>
    <property type="match status" value="1"/>
</dbReference>
<dbReference type="SMART" id="SM00256">
    <property type="entry name" value="FBOX"/>
    <property type="match status" value="1"/>
</dbReference>
<evidence type="ECO:0000313" key="4">
    <source>
        <dbReference type="Proteomes" id="UP000824890"/>
    </source>
</evidence>
<proteinExistence type="predicted"/>
<dbReference type="InterPro" id="IPR001810">
    <property type="entry name" value="F-box_dom"/>
</dbReference>
<feature type="domain" description="F-box" evidence="1">
    <location>
        <begin position="11"/>
        <end position="57"/>
    </location>
</feature>
<dbReference type="Pfam" id="PF00646">
    <property type="entry name" value="F-box"/>
    <property type="match status" value="1"/>
</dbReference>
<dbReference type="SUPFAM" id="SSF52047">
    <property type="entry name" value="RNI-like"/>
    <property type="match status" value="1"/>
</dbReference>
<evidence type="ECO:0000313" key="2">
    <source>
        <dbReference type="EMBL" id="KAH0854461.1"/>
    </source>
</evidence>
<dbReference type="InterPro" id="IPR032675">
    <property type="entry name" value="LRR_dom_sf"/>
</dbReference>
<dbReference type="Gene3D" id="1.20.1280.50">
    <property type="match status" value="1"/>
</dbReference>
<dbReference type="SUPFAM" id="SSF81383">
    <property type="entry name" value="F-box domain"/>
    <property type="match status" value="1"/>
</dbReference>
<dbReference type="CDD" id="cd22160">
    <property type="entry name" value="F-box_AtFBL13-like"/>
    <property type="match status" value="1"/>
</dbReference>
<accession>A0ABQ7ZK46</accession>
<dbReference type="Proteomes" id="UP000824890">
    <property type="component" value="Unassembled WGS sequence"/>
</dbReference>
<comment type="caution">
    <text evidence="3">The sequence shown here is derived from an EMBL/GenBank/DDBJ whole genome shotgun (WGS) entry which is preliminary data.</text>
</comment>
<reference evidence="3 4" key="1">
    <citation type="submission" date="2021-05" db="EMBL/GenBank/DDBJ databases">
        <title>Genome Assembly of Synthetic Allotetraploid Brassica napus Reveals Homoeologous Exchanges between Subgenomes.</title>
        <authorList>
            <person name="Davis J.T."/>
        </authorList>
    </citation>
    <scope>NUCLEOTIDE SEQUENCE [LARGE SCALE GENOMIC DNA]</scope>
    <source>
        <strain evidence="4">cv. Da-Ae</strain>
        <tissue evidence="3">Seedling</tissue>
    </source>
</reference>
<name>A0ABQ7ZK46_BRANA</name>
<dbReference type="InterPro" id="IPR053781">
    <property type="entry name" value="F-box_AtFBL13-like"/>
</dbReference>
<dbReference type="Gene3D" id="3.80.10.10">
    <property type="entry name" value="Ribonuclease Inhibitor"/>
    <property type="match status" value="1"/>
</dbReference>
<sequence length="334" mass="38404">MADDRKIKGAVDLISNLPDVILHHILCFISTKLAISTSLLSRRWRHVCSQDDKFHLQSTRREDTPNIDRWIKCAMSHNVENLSLDFWSPCNDEAYTLPDFFYNSSSVKQLNVSSYPCTLFDESMAKILSGCPVLENLTLYHCDKLKVLDLRKSHRLRTLQIRPKLDICYVPVIPNLKADFLQAVVLKMLEKLQNAEKLTFGGNFVQILSLAEIRGVPFPMLKVKSLILDTVICQYVIPGIERLLQNSPDLEKLIVRGRNYNTIPGEHLDQYLQLLSLCPDQCWRSKDGFSWNKSLRNFKIEDVVVPKLSHNNNVTIVLSPTNKPMTSEEWFNES</sequence>